<keyword evidence="1" id="KW-1133">Transmembrane helix</keyword>
<evidence type="ECO:0000313" key="2">
    <source>
        <dbReference type="EMBL" id="EGJ48472.1"/>
    </source>
</evidence>
<protein>
    <submittedName>
        <fullName evidence="2">Uncharacterized protein</fullName>
    </submittedName>
</protein>
<sequence length="70" mass="8196">MFLLKITGALLLLYIAVSVLMYATDYFAGRRSLEGIRIEIRRKLRRAMWVYLGLTAIAFIWNLLMREGRS</sequence>
<feature type="transmembrane region" description="Helical" evidence="1">
    <location>
        <begin position="6"/>
        <end position="28"/>
    </location>
</feature>
<evidence type="ECO:0000313" key="3">
    <source>
        <dbReference type="Proteomes" id="UP000007844"/>
    </source>
</evidence>
<evidence type="ECO:0000256" key="1">
    <source>
        <dbReference type="SAM" id="Phobius"/>
    </source>
</evidence>
<dbReference type="HOGENOM" id="CLU_2751143_0_0_7"/>
<feature type="transmembrane region" description="Helical" evidence="1">
    <location>
        <begin position="48"/>
        <end position="65"/>
    </location>
</feature>
<organism evidence="2 3">
    <name type="scientific">Desulfocurvibacter africanus subsp. africanus str. Walvis Bay</name>
    <dbReference type="NCBI Taxonomy" id="690850"/>
    <lineage>
        <taxon>Bacteria</taxon>
        <taxon>Pseudomonadati</taxon>
        <taxon>Thermodesulfobacteriota</taxon>
        <taxon>Desulfovibrionia</taxon>
        <taxon>Desulfovibrionales</taxon>
        <taxon>Desulfovibrionaceae</taxon>
        <taxon>Desulfocurvibacter</taxon>
    </lineage>
</organism>
<dbReference type="AlphaFoldDB" id="F3YTU1"/>
<dbReference type="KEGG" id="daf:Desaf_0112"/>
<proteinExistence type="predicted"/>
<dbReference type="STRING" id="690850.Desaf_0112"/>
<dbReference type="EMBL" id="CP003221">
    <property type="protein sequence ID" value="EGJ48472.1"/>
    <property type="molecule type" value="Genomic_DNA"/>
</dbReference>
<dbReference type="RefSeq" id="WP_014258343.1">
    <property type="nucleotide sequence ID" value="NC_016629.1"/>
</dbReference>
<accession>F3YTU1</accession>
<reference evidence="2 3" key="1">
    <citation type="journal article" date="2011" name="J. Bacteriol.">
        <title>Genome sequence of the mercury-methylating and pleomorphic Desulfovibrio africanus Strain Walvis Bay.</title>
        <authorList>
            <person name="Brown S.D."/>
            <person name="Wall J.D."/>
            <person name="Kucken A.M."/>
            <person name="Gilmour C.C."/>
            <person name="Podar M."/>
            <person name="Brandt C.C."/>
            <person name="Teshima H."/>
            <person name="Detter J.C."/>
            <person name="Han C.S."/>
            <person name="Land M.L."/>
            <person name="Lucas S."/>
            <person name="Han J."/>
            <person name="Pennacchio L."/>
            <person name="Nolan M."/>
            <person name="Pitluck S."/>
            <person name="Woyke T."/>
            <person name="Goodwin L."/>
            <person name="Palumbo A.V."/>
            <person name="Elias D.A."/>
        </authorList>
    </citation>
    <scope>NUCLEOTIDE SEQUENCE [LARGE SCALE GENOMIC DNA]</scope>
    <source>
        <strain evidence="2 3">Walvis Bay</strain>
    </source>
</reference>
<dbReference type="Proteomes" id="UP000007844">
    <property type="component" value="Chromosome"/>
</dbReference>
<keyword evidence="3" id="KW-1185">Reference proteome</keyword>
<keyword evidence="1" id="KW-0812">Transmembrane</keyword>
<keyword evidence="1" id="KW-0472">Membrane</keyword>
<name>F3YTU1_DESAF</name>
<gene>
    <name evidence="2" type="ORF">Desaf_0112</name>
</gene>